<dbReference type="CDD" id="cd05285">
    <property type="entry name" value="sorbitol_DH"/>
    <property type="match status" value="1"/>
</dbReference>
<evidence type="ECO:0000259" key="7">
    <source>
        <dbReference type="SMART" id="SM00829"/>
    </source>
</evidence>
<organism evidence="8 9">
    <name type="scientific">Tremella mesenterica</name>
    <name type="common">Jelly fungus</name>
    <dbReference type="NCBI Taxonomy" id="5217"/>
    <lineage>
        <taxon>Eukaryota</taxon>
        <taxon>Fungi</taxon>
        <taxon>Dikarya</taxon>
        <taxon>Basidiomycota</taxon>
        <taxon>Agaricomycotina</taxon>
        <taxon>Tremellomycetes</taxon>
        <taxon>Tremellales</taxon>
        <taxon>Tremellaceae</taxon>
        <taxon>Tremella</taxon>
    </lineage>
</organism>
<name>A0A4Q1BM89_TREME</name>
<comment type="similarity">
    <text evidence="2 6">Belongs to the zinc-containing alcohol dehydrogenase family.</text>
</comment>
<comment type="cofactor">
    <cofactor evidence="1 6">
        <name>Zn(2+)</name>
        <dbReference type="ChEBI" id="CHEBI:29105"/>
    </cofactor>
</comment>
<evidence type="ECO:0000256" key="2">
    <source>
        <dbReference type="ARBA" id="ARBA00008072"/>
    </source>
</evidence>
<dbReference type="Pfam" id="PF08240">
    <property type="entry name" value="ADH_N"/>
    <property type="match status" value="1"/>
</dbReference>
<protein>
    <submittedName>
        <fullName evidence="8">Chlorophyll synthesis pathway protein BchC</fullName>
    </submittedName>
</protein>
<dbReference type="SUPFAM" id="SSF50129">
    <property type="entry name" value="GroES-like"/>
    <property type="match status" value="1"/>
</dbReference>
<dbReference type="InterPro" id="IPR036291">
    <property type="entry name" value="NAD(P)-bd_dom_sf"/>
</dbReference>
<dbReference type="AlphaFoldDB" id="A0A4Q1BM89"/>
<gene>
    <name evidence="8" type="ORF">M231_03778</name>
</gene>
<dbReference type="FunCoup" id="A0A4Q1BM89">
    <property type="interactions" value="84"/>
</dbReference>
<dbReference type="InterPro" id="IPR045306">
    <property type="entry name" value="SDH-like"/>
</dbReference>
<evidence type="ECO:0000256" key="4">
    <source>
        <dbReference type="ARBA" id="ARBA00022833"/>
    </source>
</evidence>
<dbReference type="InterPro" id="IPR013154">
    <property type="entry name" value="ADH-like_N"/>
</dbReference>
<reference evidence="8 9" key="1">
    <citation type="submission" date="2016-06" db="EMBL/GenBank/DDBJ databases">
        <title>Evolution of pathogenesis and genome organization in the Tremellales.</title>
        <authorList>
            <person name="Cuomo C."/>
            <person name="Litvintseva A."/>
            <person name="Heitman J."/>
            <person name="Chen Y."/>
            <person name="Sun S."/>
            <person name="Springer D."/>
            <person name="Dromer F."/>
            <person name="Young S."/>
            <person name="Zeng Q."/>
            <person name="Chapman S."/>
            <person name="Gujja S."/>
            <person name="Saif S."/>
            <person name="Birren B."/>
        </authorList>
    </citation>
    <scope>NUCLEOTIDE SEQUENCE [LARGE SCALE GENOMIC DNA]</scope>
    <source>
        <strain evidence="8 9">ATCC 28783</strain>
    </source>
</reference>
<dbReference type="Proteomes" id="UP000289152">
    <property type="component" value="Unassembled WGS sequence"/>
</dbReference>
<keyword evidence="3 6" id="KW-0479">Metal-binding</keyword>
<dbReference type="GO" id="GO:0003939">
    <property type="term" value="F:L-iditol 2-dehydrogenase (NAD+) activity"/>
    <property type="evidence" value="ECO:0007669"/>
    <property type="project" value="TreeGrafter"/>
</dbReference>
<comment type="caution">
    <text evidence="8">The sequence shown here is derived from an EMBL/GenBank/DDBJ whole genome shotgun (WGS) entry which is preliminary data.</text>
</comment>
<accession>A0A4Q1BM89</accession>
<sequence>MTEYSITKMKQDNPSFVLHGIQDVKFENRPIPDLVDDQVLVQVEKTGICGSDVHYLLHGKIGTFVLDKPMCLGHESSGVIVKLGPKADKVGKVKVGDRVALEPGQVCRVCEVCKVGLYELCPNMVFAATPPYTFGTLARYYALPADMCHPLPPTVSFEQGAMMEPLSVACHAVSTLGQCRSDQSVVVYGAGPVGLLSMAVAKALGARRVVAVDIAEKRLEFAKKTFATDTFLPPAKEPNELPDKYYARVTETIKSQLQIPYMGDGSIDLVIEASGADACVGMGLHILKPSGTFVQVGMSPSDTSAVPMFQIIAKQLRVLGSFRYGAHDYPLAISLVARGLIDLSELVTQRYEFEDAKKAFETTRAGKDPEGNVGFLFLFF</sequence>
<dbReference type="InterPro" id="IPR002328">
    <property type="entry name" value="ADH_Zn_CS"/>
</dbReference>
<dbReference type="VEuPathDB" id="FungiDB:TREMEDRAFT_73604"/>
<dbReference type="PANTHER" id="PTHR43161:SF9">
    <property type="entry name" value="SORBITOL DEHYDROGENASE"/>
    <property type="match status" value="1"/>
</dbReference>
<dbReference type="PANTHER" id="PTHR43161">
    <property type="entry name" value="SORBITOL DEHYDROGENASE"/>
    <property type="match status" value="1"/>
</dbReference>
<dbReference type="EMBL" id="SDIL01000039">
    <property type="protein sequence ID" value="RXK38933.1"/>
    <property type="molecule type" value="Genomic_DNA"/>
</dbReference>
<dbReference type="SUPFAM" id="SSF51735">
    <property type="entry name" value="NAD(P)-binding Rossmann-fold domains"/>
    <property type="match status" value="1"/>
</dbReference>
<evidence type="ECO:0000256" key="5">
    <source>
        <dbReference type="ARBA" id="ARBA00023002"/>
    </source>
</evidence>
<dbReference type="GO" id="GO:0008270">
    <property type="term" value="F:zinc ion binding"/>
    <property type="evidence" value="ECO:0007669"/>
    <property type="project" value="InterPro"/>
</dbReference>
<evidence type="ECO:0000313" key="9">
    <source>
        <dbReference type="Proteomes" id="UP000289152"/>
    </source>
</evidence>
<dbReference type="InterPro" id="IPR011032">
    <property type="entry name" value="GroES-like_sf"/>
</dbReference>
<dbReference type="Pfam" id="PF00107">
    <property type="entry name" value="ADH_zinc_N"/>
    <property type="match status" value="1"/>
</dbReference>
<dbReference type="InterPro" id="IPR013149">
    <property type="entry name" value="ADH-like_C"/>
</dbReference>
<evidence type="ECO:0000256" key="6">
    <source>
        <dbReference type="RuleBase" id="RU361277"/>
    </source>
</evidence>
<evidence type="ECO:0000256" key="1">
    <source>
        <dbReference type="ARBA" id="ARBA00001947"/>
    </source>
</evidence>
<dbReference type="STRING" id="5217.A0A4Q1BM89"/>
<evidence type="ECO:0000256" key="3">
    <source>
        <dbReference type="ARBA" id="ARBA00022723"/>
    </source>
</evidence>
<dbReference type="OrthoDB" id="2148442at2759"/>
<dbReference type="InParanoid" id="A0A4Q1BM89"/>
<dbReference type="PROSITE" id="PS00059">
    <property type="entry name" value="ADH_ZINC"/>
    <property type="match status" value="1"/>
</dbReference>
<dbReference type="SMART" id="SM00829">
    <property type="entry name" value="PKS_ER"/>
    <property type="match status" value="1"/>
</dbReference>
<feature type="domain" description="Enoyl reductase (ER)" evidence="7">
    <location>
        <begin position="20"/>
        <end position="378"/>
    </location>
</feature>
<keyword evidence="4 6" id="KW-0862">Zinc</keyword>
<proteinExistence type="inferred from homology"/>
<dbReference type="InterPro" id="IPR020843">
    <property type="entry name" value="ER"/>
</dbReference>
<dbReference type="Gene3D" id="3.40.50.720">
    <property type="entry name" value="NAD(P)-binding Rossmann-like Domain"/>
    <property type="match status" value="1"/>
</dbReference>
<dbReference type="Gene3D" id="3.90.180.10">
    <property type="entry name" value="Medium-chain alcohol dehydrogenases, catalytic domain"/>
    <property type="match status" value="1"/>
</dbReference>
<dbReference type="GO" id="GO:0006062">
    <property type="term" value="P:sorbitol catabolic process"/>
    <property type="evidence" value="ECO:0007669"/>
    <property type="project" value="TreeGrafter"/>
</dbReference>
<keyword evidence="5" id="KW-0560">Oxidoreductase</keyword>
<evidence type="ECO:0000313" key="8">
    <source>
        <dbReference type="EMBL" id="RXK38933.1"/>
    </source>
</evidence>
<keyword evidence="9" id="KW-1185">Reference proteome</keyword>